<feature type="non-terminal residue" evidence="3">
    <location>
        <position position="77"/>
    </location>
</feature>
<feature type="region of interest" description="Disordered" evidence="1">
    <location>
        <begin position="1"/>
        <end position="20"/>
    </location>
</feature>
<reference evidence="3 4" key="1">
    <citation type="submission" date="2018-08" db="EMBL/GenBank/DDBJ databases">
        <title>Genome Sequence of Clavibacter michiganensis Subspecies type strains, and the Atypical Peach-Colored Strains Isolated from Tomato.</title>
        <authorList>
            <person name="Osdaghi E."/>
            <person name="Portier P."/>
            <person name="Briand M."/>
            <person name="Jacques M.-A."/>
        </authorList>
    </citation>
    <scope>NUCLEOTIDE SEQUENCE [LARGE SCALE GENOMIC DNA]</scope>
    <source>
        <strain evidence="3 4">CFBP 8615</strain>
    </source>
</reference>
<dbReference type="Proteomes" id="UP000266484">
    <property type="component" value="Unassembled WGS sequence"/>
</dbReference>
<evidence type="ECO:0000313" key="4">
    <source>
        <dbReference type="Proteomes" id="UP000266484"/>
    </source>
</evidence>
<name>A0A399SRE8_9MICO</name>
<dbReference type="EMBL" id="QWGT01000339">
    <property type="protein sequence ID" value="RIJ45469.1"/>
    <property type="molecule type" value="Genomic_DNA"/>
</dbReference>
<keyword evidence="2" id="KW-0812">Transmembrane</keyword>
<sequence length="77" mass="7533">MGEHHSAVRRASTRGTRTASARARLIAAVTGLSLGVTLLVAVEPTAAPADAATPGIAASSARVVAPTTSVVTPAATD</sequence>
<evidence type="ECO:0000256" key="1">
    <source>
        <dbReference type="SAM" id="MobiDB-lite"/>
    </source>
</evidence>
<protein>
    <submittedName>
        <fullName evidence="3">Uncharacterized protein</fullName>
    </submittedName>
</protein>
<dbReference type="AlphaFoldDB" id="A0A399SRE8"/>
<comment type="caution">
    <text evidence="3">The sequence shown here is derived from an EMBL/GenBank/DDBJ whole genome shotgun (WGS) entry which is preliminary data.</text>
</comment>
<feature type="transmembrane region" description="Helical" evidence="2">
    <location>
        <begin position="21"/>
        <end position="42"/>
    </location>
</feature>
<evidence type="ECO:0000313" key="3">
    <source>
        <dbReference type="EMBL" id="RIJ45469.1"/>
    </source>
</evidence>
<keyword evidence="2" id="KW-1133">Transmembrane helix</keyword>
<proteinExistence type="predicted"/>
<evidence type="ECO:0000256" key="2">
    <source>
        <dbReference type="SAM" id="Phobius"/>
    </source>
</evidence>
<accession>A0A399SRE8</accession>
<gene>
    <name evidence="3" type="ORF">DZG00_14795</name>
</gene>
<organism evidence="3 4">
    <name type="scientific">Clavibacter lycopersici</name>
    <dbReference type="NCBI Taxonomy" id="2301718"/>
    <lineage>
        <taxon>Bacteria</taxon>
        <taxon>Bacillati</taxon>
        <taxon>Actinomycetota</taxon>
        <taxon>Actinomycetes</taxon>
        <taxon>Micrococcales</taxon>
        <taxon>Microbacteriaceae</taxon>
        <taxon>Clavibacter</taxon>
    </lineage>
</organism>
<keyword evidence="2" id="KW-0472">Membrane</keyword>
<keyword evidence="4" id="KW-1185">Reference proteome</keyword>